<dbReference type="SMART" id="SM00857">
    <property type="entry name" value="Resolvase"/>
    <property type="match status" value="1"/>
</dbReference>
<dbReference type="PANTHER" id="PTHR30461:SF2">
    <property type="entry name" value="SERINE RECOMBINASE PINE-RELATED"/>
    <property type="match status" value="1"/>
</dbReference>
<dbReference type="InterPro" id="IPR025827">
    <property type="entry name" value="Zn_ribbon_recom_dom"/>
</dbReference>
<sequence length="538" mass="59555">MVKVNKAYSYIRFSTGKQLKGSSEERQQAMLDNWERDNPTFTLNRDLTFKDLGISGRSGKHLKNGFGKLLEAIEKGAIGVGDVVLVEAIDRAGRMEPGIMIRVLTDILNAGVALVTLDDGQKYTQEALRGGSLYILVGKVQAAFNYSQSLSDRMKASYKSRNVLAANGVIPKRYTPVWLTSEGELLGEIAPFIKQAFEDYAAGLGERRIYERILEAGGDKHDCFIKMAPSTVKRWMKNKTAIGEWQGIPNVYPRVVEPDLFYRVQKRLSEGYVQRAAPTKHKYTGLVVCGECGKNFNTKSYKNKANPPPPVMECSSRARRGSTACPNSKGIPEAVIGVAFQLSCWDHISKALQGQVLTESMKREVVIDGLLSELSVKIAKVARAVAEVDDVEELIVALRALKAEKLSLEGEKKALSHEQATVKEKILNSAEIMKDPMKANALLQSVGYRIVCNLDRTIHTPVGVFTYQGWGRAEDVHKVVTHEGVLLKLPVARQTQTPRKRDSVRVDVMSVLEGKVFKATLETPLGHAQLQHCRSNEG</sequence>
<dbReference type="Proteomes" id="UP000316123">
    <property type="component" value="Unassembled WGS sequence"/>
</dbReference>
<feature type="coiled-coil region" evidence="3">
    <location>
        <begin position="391"/>
        <end position="418"/>
    </location>
</feature>
<evidence type="ECO:0000259" key="4">
    <source>
        <dbReference type="PROSITE" id="PS51736"/>
    </source>
</evidence>
<dbReference type="Gene3D" id="3.90.1750.20">
    <property type="entry name" value="Putative Large Serine Recombinase, Chain B, Domain 2"/>
    <property type="match status" value="1"/>
</dbReference>
<comment type="caution">
    <text evidence="5">The sequence shown here is derived from an EMBL/GenBank/DDBJ whole genome shotgun (WGS) entry which is preliminary data.</text>
</comment>
<dbReference type="InterPro" id="IPR038109">
    <property type="entry name" value="DNA_bind_recomb_sf"/>
</dbReference>
<dbReference type="SUPFAM" id="SSF53041">
    <property type="entry name" value="Resolvase-like"/>
    <property type="match status" value="1"/>
</dbReference>
<dbReference type="InterPro" id="IPR011109">
    <property type="entry name" value="DNA_bind_recombinase_dom"/>
</dbReference>
<keyword evidence="3" id="KW-0175">Coiled coil</keyword>
<dbReference type="Gene3D" id="3.40.50.1390">
    <property type="entry name" value="Resolvase, N-terminal catalytic domain"/>
    <property type="match status" value="1"/>
</dbReference>
<dbReference type="GO" id="GO:0000150">
    <property type="term" value="F:DNA strand exchange activity"/>
    <property type="evidence" value="ECO:0007669"/>
    <property type="project" value="InterPro"/>
</dbReference>
<evidence type="ECO:0000256" key="3">
    <source>
        <dbReference type="SAM" id="Coils"/>
    </source>
</evidence>
<reference evidence="5 6" key="1">
    <citation type="submission" date="2019-06" db="EMBL/GenBank/DDBJ databases">
        <title>Pseudomonas bimorpha sp. nov. isolated from bovine raw milk and skim milk concentrate.</title>
        <authorList>
            <person name="Hofmann K."/>
            <person name="Huptas C."/>
            <person name="Doll E."/>
            <person name="Scherer S."/>
            <person name="Wenning M."/>
        </authorList>
    </citation>
    <scope>NUCLEOTIDE SEQUENCE [LARGE SCALE GENOMIC DNA]</scope>
    <source>
        <strain evidence="5 6">DSM 13124</strain>
    </source>
</reference>
<dbReference type="InterPro" id="IPR006119">
    <property type="entry name" value="Resolv_N"/>
</dbReference>
<dbReference type="Pfam" id="PF13408">
    <property type="entry name" value="Zn_ribbon_recom"/>
    <property type="match status" value="1"/>
</dbReference>
<evidence type="ECO:0000256" key="1">
    <source>
        <dbReference type="ARBA" id="ARBA00023125"/>
    </source>
</evidence>
<dbReference type="CDD" id="cd00338">
    <property type="entry name" value="Ser_Recombinase"/>
    <property type="match status" value="1"/>
</dbReference>
<dbReference type="Pfam" id="PF00239">
    <property type="entry name" value="Resolvase"/>
    <property type="match status" value="1"/>
</dbReference>
<keyword evidence="1" id="KW-0238">DNA-binding</keyword>
<keyword evidence="2" id="KW-0233">DNA recombination</keyword>
<dbReference type="GO" id="GO:0003677">
    <property type="term" value="F:DNA binding"/>
    <property type="evidence" value="ECO:0007669"/>
    <property type="project" value="UniProtKB-KW"/>
</dbReference>
<dbReference type="Pfam" id="PF07508">
    <property type="entry name" value="Recombinase"/>
    <property type="match status" value="1"/>
</dbReference>
<feature type="domain" description="Resolvase/invertase-type recombinase catalytic" evidence="4">
    <location>
        <begin position="6"/>
        <end position="165"/>
    </location>
</feature>
<dbReference type="PROSITE" id="PS51736">
    <property type="entry name" value="RECOMBINASES_3"/>
    <property type="match status" value="1"/>
</dbReference>
<dbReference type="PANTHER" id="PTHR30461">
    <property type="entry name" value="DNA-INVERTASE FROM LAMBDOID PROPHAGE"/>
    <property type="match status" value="1"/>
</dbReference>
<dbReference type="InterPro" id="IPR036162">
    <property type="entry name" value="Resolvase-like_N_sf"/>
</dbReference>
<evidence type="ECO:0000313" key="6">
    <source>
        <dbReference type="Proteomes" id="UP000316123"/>
    </source>
</evidence>
<dbReference type="EMBL" id="VFEQ01000024">
    <property type="protein sequence ID" value="TWR52529.1"/>
    <property type="molecule type" value="Genomic_DNA"/>
</dbReference>
<organism evidence="5 6">
    <name type="scientific">Pseudomonas marginalis</name>
    <name type="common">Pseudomonas panacis</name>
    <dbReference type="NCBI Taxonomy" id="298"/>
    <lineage>
        <taxon>Bacteria</taxon>
        <taxon>Pseudomonadati</taxon>
        <taxon>Pseudomonadota</taxon>
        <taxon>Gammaproteobacteria</taxon>
        <taxon>Pseudomonadales</taxon>
        <taxon>Pseudomonadaceae</taxon>
        <taxon>Pseudomonas</taxon>
    </lineage>
</organism>
<evidence type="ECO:0000256" key="2">
    <source>
        <dbReference type="ARBA" id="ARBA00023172"/>
    </source>
</evidence>
<proteinExistence type="predicted"/>
<dbReference type="AlphaFoldDB" id="A0A9X9BN99"/>
<protein>
    <submittedName>
        <fullName evidence="5">Recombinase family protein</fullName>
    </submittedName>
</protein>
<evidence type="ECO:0000313" key="5">
    <source>
        <dbReference type="EMBL" id="TWR52529.1"/>
    </source>
</evidence>
<gene>
    <name evidence="5" type="ORF">FIV41_25925</name>
</gene>
<accession>A0A9X9BN99</accession>
<dbReference type="OrthoDB" id="9791494at2"/>
<name>A0A9X9BN99_PSEMA</name>
<dbReference type="InterPro" id="IPR050639">
    <property type="entry name" value="SSR_resolvase"/>
</dbReference>